<reference evidence="1 2" key="1">
    <citation type="submission" date="2019-03" db="EMBL/GenBank/DDBJ databases">
        <title>Genomic Encyclopedia of Type Strains, Phase IV (KMG-IV): sequencing the most valuable type-strain genomes for metagenomic binning, comparative biology and taxonomic classification.</title>
        <authorList>
            <person name="Goeker M."/>
        </authorList>
    </citation>
    <scope>NUCLEOTIDE SEQUENCE [LARGE SCALE GENOMIC DNA]</scope>
    <source>
        <strain evidence="1 2">DSM 21667</strain>
    </source>
</reference>
<proteinExistence type="predicted"/>
<dbReference type="Proteomes" id="UP000295293">
    <property type="component" value="Unassembled WGS sequence"/>
</dbReference>
<evidence type="ECO:0000313" key="2">
    <source>
        <dbReference type="Proteomes" id="UP000295293"/>
    </source>
</evidence>
<dbReference type="OrthoDB" id="9789270at2"/>
<dbReference type="EMBL" id="SNZH01000014">
    <property type="protein sequence ID" value="TDR39994.1"/>
    <property type="molecule type" value="Genomic_DNA"/>
</dbReference>
<accession>A0A4V3DLL8</accession>
<keyword evidence="2" id="KW-1185">Reference proteome</keyword>
<gene>
    <name evidence="1" type="ORF">DFR29_11446</name>
</gene>
<dbReference type="AlphaFoldDB" id="A0A4V3DLL8"/>
<sequence>MALLLLAAALSLLFLKALAIKLIIPLAALIWAVLRALWVRLHPPQGFAIGHRTALLVFDRVEQLRRVLVPDDLNAAVAQVPRLGLFGWHRHHLLLGLRLLKCLTAGQLDKVSTAQTARSRRNWTRSTARAFSYPRPGTREKLSHATRQPSIQGKNPCFDIL</sequence>
<comment type="caution">
    <text evidence="1">The sequence shown here is derived from an EMBL/GenBank/DDBJ whole genome shotgun (WGS) entry which is preliminary data.</text>
</comment>
<name>A0A4V3DLL8_9GAMM</name>
<evidence type="ECO:0000313" key="1">
    <source>
        <dbReference type="EMBL" id="TDR39994.1"/>
    </source>
</evidence>
<organism evidence="1 2">
    <name type="scientific">Tahibacter aquaticus</name>
    <dbReference type="NCBI Taxonomy" id="520092"/>
    <lineage>
        <taxon>Bacteria</taxon>
        <taxon>Pseudomonadati</taxon>
        <taxon>Pseudomonadota</taxon>
        <taxon>Gammaproteobacteria</taxon>
        <taxon>Lysobacterales</taxon>
        <taxon>Rhodanobacteraceae</taxon>
        <taxon>Tahibacter</taxon>
    </lineage>
</organism>
<protein>
    <submittedName>
        <fullName evidence="1">Uncharacterized protein</fullName>
    </submittedName>
</protein>
<dbReference type="RefSeq" id="WP_133820485.1">
    <property type="nucleotide sequence ID" value="NZ_SNZH01000014.1"/>
</dbReference>